<evidence type="ECO:0000256" key="3">
    <source>
        <dbReference type="ARBA" id="ARBA00022723"/>
    </source>
</evidence>
<dbReference type="STRING" id="3088.A0A383WLY9"/>
<keyword evidence="6" id="KW-0805">Transcription regulation</keyword>
<dbReference type="GO" id="GO:0008270">
    <property type="term" value="F:zinc ion binding"/>
    <property type="evidence" value="ECO:0007669"/>
    <property type="project" value="UniProtKB-KW"/>
</dbReference>
<evidence type="ECO:0000256" key="2">
    <source>
        <dbReference type="ARBA" id="ARBA00010857"/>
    </source>
</evidence>
<dbReference type="GO" id="GO:0000126">
    <property type="term" value="C:transcription factor TFIIIB complex"/>
    <property type="evidence" value="ECO:0007669"/>
    <property type="project" value="TreeGrafter"/>
</dbReference>
<comment type="subcellular location">
    <subcellularLocation>
        <location evidence="1">Nucleus</location>
    </subcellularLocation>
</comment>
<evidence type="ECO:0000256" key="6">
    <source>
        <dbReference type="ARBA" id="ARBA00023015"/>
    </source>
</evidence>
<evidence type="ECO:0000313" key="10">
    <source>
        <dbReference type="Proteomes" id="UP000256970"/>
    </source>
</evidence>
<evidence type="ECO:0000256" key="7">
    <source>
        <dbReference type="ARBA" id="ARBA00023163"/>
    </source>
</evidence>
<evidence type="ECO:0000256" key="8">
    <source>
        <dbReference type="ARBA" id="ARBA00023242"/>
    </source>
</evidence>
<dbReference type="GO" id="GO:0005634">
    <property type="term" value="C:nucleus"/>
    <property type="evidence" value="ECO:0007669"/>
    <property type="project" value="UniProtKB-SubCell"/>
</dbReference>
<proteinExistence type="inferred from homology"/>
<keyword evidence="7" id="KW-0804">Transcription</keyword>
<dbReference type="PANTHER" id="PTHR11618:SF4">
    <property type="entry name" value="TRANSCRIPTION FACTOR IIIB 90 KDA SUBUNIT"/>
    <property type="match status" value="1"/>
</dbReference>
<evidence type="ECO:0000256" key="1">
    <source>
        <dbReference type="ARBA" id="ARBA00004123"/>
    </source>
</evidence>
<sequence>MVWCPSCEDEVEVDYNEAAAMTCCCACGRVLEDTAFSSDVTFMKGADGEGELMGQFVGERGEVRGLQRMAGGKVWSMRGDSHEVSLAKGRSELASMIDHF</sequence>
<dbReference type="GO" id="GO:0001006">
    <property type="term" value="F:RNA polymerase III type 3 promoter sequence-specific DNA binding"/>
    <property type="evidence" value="ECO:0007669"/>
    <property type="project" value="TreeGrafter"/>
</dbReference>
<keyword evidence="4" id="KW-0863">Zinc-finger</keyword>
<dbReference type="GO" id="GO:0000995">
    <property type="term" value="F:RNA polymerase III general transcription initiation factor activity"/>
    <property type="evidence" value="ECO:0007669"/>
    <property type="project" value="TreeGrafter"/>
</dbReference>
<dbReference type="PANTHER" id="PTHR11618">
    <property type="entry name" value="TRANSCRIPTION INITIATION FACTOR IIB-RELATED"/>
    <property type="match status" value="1"/>
</dbReference>
<accession>A0A383WLY9</accession>
<organism evidence="9 10">
    <name type="scientific">Tetradesmus obliquus</name>
    <name type="common">Green alga</name>
    <name type="synonym">Acutodesmus obliquus</name>
    <dbReference type="NCBI Taxonomy" id="3088"/>
    <lineage>
        <taxon>Eukaryota</taxon>
        <taxon>Viridiplantae</taxon>
        <taxon>Chlorophyta</taxon>
        <taxon>core chlorophytes</taxon>
        <taxon>Chlorophyceae</taxon>
        <taxon>CS clade</taxon>
        <taxon>Sphaeropleales</taxon>
        <taxon>Scenedesmaceae</taxon>
        <taxon>Tetradesmus</taxon>
    </lineage>
</organism>
<dbReference type="InterPro" id="IPR000812">
    <property type="entry name" value="TFIIB"/>
</dbReference>
<keyword evidence="10" id="KW-1185">Reference proteome</keyword>
<dbReference type="EMBL" id="FNXT01001321">
    <property type="protein sequence ID" value="SZX78465.1"/>
    <property type="molecule type" value="Genomic_DNA"/>
</dbReference>
<dbReference type="GO" id="GO:0070897">
    <property type="term" value="P:transcription preinitiation complex assembly"/>
    <property type="evidence" value="ECO:0007669"/>
    <property type="project" value="InterPro"/>
</dbReference>
<keyword evidence="5" id="KW-0862">Zinc</keyword>
<name>A0A383WLY9_TETOB</name>
<dbReference type="AlphaFoldDB" id="A0A383WLY9"/>
<keyword evidence="8" id="KW-0539">Nucleus</keyword>
<feature type="non-terminal residue" evidence="9">
    <location>
        <position position="100"/>
    </location>
</feature>
<evidence type="ECO:0008006" key="11">
    <source>
        <dbReference type="Google" id="ProtNLM"/>
    </source>
</evidence>
<evidence type="ECO:0000256" key="4">
    <source>
        <dbReference type="ARBA" id="ARBA00022771"/>
    </source>
</evidence>
<dbReference type="Proteomes" id="UP000256970">
    <property type="component" value="Unassembled WGS sequence"/>
</dbReference>
<gene>
    <name evidence="9" type="ORF">BQ4739_LOCUS18746</name>
</gene>
<reference evidence="9 10" key="1">
    <citation type="submission" date="2016-10" db="EMBL/GenBank/DDBJ databases">
        <authorList>
            <person name="Cai Z."/>
        </authorList>
    </citation>
    <scope>NUCLEOTIDE SEQUENCE [LARGE SCALE GENOMIC DNA]</scope>
</reference>
<evidence type="ECO:0000256" key="5">
    <source>
        <dbReference type="ARBA" id="ARBA00022833"/>
    </source>
</evidence>
<comment type="similarity">
    <text evidence="2">Belongs to the TFIIB family.</text>
</comment>
<protein>
    <recommendedName>
        <fullName evidence="11">TFIIB-type domain-containing protein</fullName>
    </recommendedName>
</protein>
<keyword evidence="3" id="KW-0479">Metal-binding</keyword>
<dbReference type="GO" id="GO:0097550">
    <property type="term" value="C:transcription preinitiation complex"/>
    <property type="evidence" value="ECO:0007669"/>
    <property type="project" value="TreeGrafter"/>
</dbReference>
<evidence type="ECO:0000313" key="9">
    <source>
        <dbReference type="EMBL" id="SZX78465.1"/>
    </source>
</evidence>